<dbReference type="InterPro" id="IPR012347">
    <property type="entry name" value="Ferritin-like"/>
</dbReference>
<dbReference type="PANTHER" id="PTHR11431:SF97">
    <property type="entry name" value="FERRITIN HEAVY POLYPEPTIDE-LIKE 17-RELATED"/>
    <property type="match status" value="1"/>
</dbReference>
<evidence type="ECO:0000256" key="3">
    <source>
        <dbReference type="ARBA" id="ARBA00022723"/>
    </source>
</evidence>
<dbReference type="InterPro" id="IPR008331">
    <property type="entry name" value="Ferritin_DPS_dom"/>
</dbReference>
<dbReference type="GeneID" id="110152364"/>
<dbReference type="InterPro" id="IPR001519">
    <property type="entry name" value="Ferritin"/>
</dbReference>
<dbReference type="Gene3D" id="1.20.1260.10">
    <property type="match status" value="1"/>
</dbReference>
<keyword evidence="4 5" id="KW-0408">Iron</keyword>
<dbReference type="PROSITE" id="PS50905">
    <property type="entry name" value="FERRITIN_LIKE"/>
    <property type="match status" value="1"/>
</dbReference>
<dbReference type="CDD" id="cd01056">
    <property type="entry name" value="Euk_Ferritin"/>
    <property type="match status" value="1"/>
</dbReference>
<proteinExistence type="inferred from homology"/>
<dbReference type="PROSITE" id="PS00204">
    <property type="entry name" value="FERRITIN_2"/>
    <property type="match status" value="1"/>
</dbReference>
<evidence type="ECO:0000259" key="6">
    <source>
        <dbReference type="PROSITE" id="PS50905"/>
    </source>
</evidence>
<keyword evidence="3 5" id="KW-0479">Metal-binding</keyword>
<evidence type="ECO:0000313" key="7">
    <source>
        <dbReference type="Proteomes" id="UP001652640"/>
    </source>
</evidence>
<keyword evidence="7" id="KW-1185">Reference proteome</keyword>
<protein>
    <recommendedName>
        <fullName evidence="5">Ferritin</fullName>
    </recommendedName>
</protein>
<evidence type="ECO:0000256" key="1">
    <source>
        <dbReference type="ARBA" id="ARBA00007513"/>
    </source>
</evidence>
<dbReference type="Pfam" id="PF00210">
    <property type="entry name" value="Ferritin"/>
    <property type="match status" value="1"/>
</dbReference>
<feature type="domain" description="Ferritin-like diiron" evidence="6">
    <location>
        <begin position="16"/>
        <end position="165"/>
    </location>
</feature>
<dbReference type="InterPro" id="IPR009040">
    <property type="entry name" value="Ferritin-like_diiron"/>
</dbReference>
<dbReference type="PANTHER" id="PTHR11431">
    <property type="entry name" value="FERRITIN"/>
    <property type="match status" value="1"/>
</dbReference>
<reference evidence="8" key="2">
    <citation type="submission" date="2025-08" db="UniProtKB">
        <authorList>
            <consortium name="RefSeq"/>
        </authorList>
    </citation>
    <scope>IDENTIFICATION</scope>
    <source>
        <tissue evidence="8">Tongue muscle</tissue>
    </source>
</reference>
<accession>A0ABM4HR72</accession>
<comment type="similarity">
    <text evidence="1 5">Belongs to the ferritin family.</text>
</comment>
<evidence type="ECO:0000313" key="8">
    <source>
        <dbReference type="RefSeq" id="XP_070318062.1"/>
    </source>
</evidence>
<evidence type="ECO:0000256" key="4">
    <source>
        <dbReference type="ARBA" id="ARBA00023004"/>
    </source>
</evidence>
<name>A0ABM4HR72_ODOVR</name>
<evidence type="ECO:0000256" key="2">
    <source>
        <dbReference type="ARBA" id="ARBA00022434"/>
    </source>
</evidence>
<dbReference type="InterPro" id="IPR014034">
    <property type="entry name" value="Ferritin_CS"/>
</dbReference>
<gene>
    <name evidence="8" type="primary">LOC110152364</name>
</gene>
<sequence length="188" mass="21371">MEWPATLPTPPSRVRQNYRPECEAVVNSHAALELQASFQCLAVAFYLDRDDVALKHFHRFFLLRSREHSKTAESVMFLQNRRGGRVSFLDIRKPESQEWESGLQAMQDTLHLEKCVNQSLLDLHQLATESCDADLCHFLETGYLDQQVKFIKELEDRVSNLSNAGSPEGGLADDVLDKLTLGHGDKED</sequence>
<organism evidence="7 8">
    <name type="scientific">Odocoileus virginianus</name>
    <name type="common">White-tailed deer</name>
    <dbReference type="NCBI Taxonomy" id="9874"/>
    <lineage>
        <taxon>Eukaryota</taxon>
        <taxon>Metazoa</taxon>
        <taxon>Chordata</taxon>
        <taxon>Craniata</taxon>
        <taxon>Vertebrata</taxon>
        <taxon>Euteleostomi</taxon>
        <taxon>Mammalia</taxon>
        <taxon>Eutheria</taxon>
        <taxon>Laurasiatheria</taxon>
        <taxon>Artiodactyla</taxon>
        <taxon>Ruminantia</taxon>
        <taxon>Pecora</taxon>
        <taxon>Cervidae</taxon>
        <taxon>Odocoileinae</taxon>
        <taxon>Odocoileus</taxon>
    </lineage>
</organism>
<dbReference type="SUPFAM" id="SSF47240">
    <property type="entry name" value="Ferritin-like"/>
    <property type="match status" value="1"/>
</dbReference>
<dbReference type="InterPro" id="IPR009078">
    <property type="entry name" value="Ferritin-like_SF"/>
</dbReference>
<dbReference type="Proteomes" id="UP001652640">
    <property type="component" value="Chromosome X"/>
</dbReference>
<comment type="function">
    <text evidence="5">Stores iron in a soluble, non-toxic, readily available form. Important for iron homeostasis. Iron is taken up in the ferrous form and deposited as ferric hydroxides after oxidation.</text>
</comment>
<evidence type="ECO:0000256" key="5">
    <source>
        <dbReference type="RuleBase" id="RU361145"/>
    </source>
</evidence>
<dbReference type="RefSeq" id="XP_070318062.1">
    <property type="nucleotide sequence ID" value="XM_070461961.1"/>
</dbReference>
<reference evidence="7" key="1">
    <citation type="journal article" date="2022" name="J. Hered.">
        <title>A De Novo Chromosome-Level Genome Assembly of the White-Tailed Deer, Odocoileus Virginianus.</title>
        <authorList>
            <person name="London E.W."/>
            <person name="Roca A.L."/>
            <person name="Novakofski J.E."/>
            <person name="Mateus-Pinilla N.E."/>
        </authorList>
    </citation>
    <scope>NUCLEOTIDE SEQUENCE [LARGE SCALE GENOMIC DNA]</scope>
</reference>
<keyword evidence="2 5" id="KW-0409">Iron storage</keyword>